<name>A0AA38M506_9CUCU</name>
<protein>
    <submittedName>
        <fullName evidence="1">Uncharacterized protein</fullName>
    </submittedName>
</protein>
<evidence type="ECO:0000313" key="2">
    <source>
        <dbReference type="Proteomes" id="UP001168821"/>
    </source>
</evidence>
<dbReference type="EMBL" id="JALNTZ010000008">
    <property type="protein sequence ID" value="KAJ3643179.1"/>
    <property type="molecule type" value="Genomic_DNA"/>
</dbReference>
<reference evidence="1" key="1">
    <citation type="journal article" date="2023" name="G3 (Bethesda)">
        <title>Whole genome assemblies of Zophobas morio and Tenebrio molitor.</title>
        <authorList>
            <person name="Kaur S."/>
            <person name="Stinson S.A."/>
            <person name="diCenzo G.C."/>
        </authorList>
    </citation>
    <scope>NUCLEOTIDE SEQUENCE</scope>
    <source>
        <strain evidence="1">QUZm001</strain>
    </source>
</reference>
<dbReference type="AlphaFoldDB" id="A0AA38M506"/>
<comment type="caution">
    <text evidence="1">The sequence shown here is derived from an EMBL/GenBank/DDBJ whole genome shotgun (WGS) entry which is preliminary data.</text>
</comment>
<evidence type="ECO:0000313" key="1">
    <source>
        <dbReference type="EMBL" id="KAJ3643179.1"/>
    </source>
</evidence>
<organism evidence="1 2">
    <name type="scientific">Zophobas morio</name>
    <dbReference type="NCBI Taxonomy" id="2755281"/>
    <lineage>
        <taxon>Eukaryota</taxon>
        <taxon>Metazoa</taxon>
        <taxon>Ecdysozoa</taxon>
        <taxon>Arthropoda</taxon>
        <taxon>Hexapoda</taxon>
        <taxon>Insecta</taxon>
        <taxon>Pterygota</taxon>
        <taxon>Neoptera</taxon>
        <taxon>Endopterygota</taxon>
        <taxon>Coleoptera</taxon>
        <taxon>Polyphaga</taxon>
        <taxon>Cucujiformia</taxon>
        <taxon>Tenebrionidae</taxon>
        <taxon>Zophobas</taxon>
    </lineage>
</organism>
<keyword evidence="2" id="KW-1185">Reference proteome</keyword>
<gene>
    <name evidence="1" type="ORF">Zmor_025904</name>
</gene>
<dbReference type="Proteomes" id="UP001168821">
    <property type="component" value="Unassembled WGS sequence"/>
</dbReference>
<proteinExistence type="predicted"/>
<accession>A0AA38M506</accession>
<sequence length="84" mass="9644">MAALALYEHYNISRTDSSRPWGVRLQKVDQLRPELLSLKVFFNSQVSPKTANVEERFQESLRHIDGGKGLLWLFGPEPESSEEI</sequence>